<gene>
    <name evidence="2" type="primary">Tmem212</name>
    <name evidence="2" type="ORF">HYDTET_R15092</name>
</gene>
<name>A0A7K9MR76_OCETE</name>
<evidence type="ECO:0000256" key="1">
    <source>
        <dbReference type="SAM" id="Phobius"/>
    </source>
</evidence>
<feature type="non-terminal residue" evidence="2">
    <location>
        <position position="1"/>
    </location>
</feature>
<reference evidence="2 3" key="1">
    <citation type="submission" date="2019-09" db="EMBL/GenBank/DDBJ databases">
        <title>Bird 10,000 Genomes (B10K) Project - Family phase.</title>
        <authorList>
            <person name="Zhang G."/>
        </authorList>
    </citation>
    <scope>NUCLEOTIDE SEQUENCE [LARGE SCALE GENOMIC DNA]</scope>
    <source>
        <strain evidence="2">B10K-DU-001-32</strain>
        <tissue evidence="2">Muscle</tissue>
    </source>
</reference>
<feature type="non-terminal residue" evidence="2">
    <location>
        <position position="169"/>
    </location>
</feature>
<dbReference type="Proteomes" id="UP000527232">
    <property type="component" value="Unassembled WGS sequence"/>
</dbReference>
<protein>
    <submittedName>
        <fullName evidence="2">TM212 protein</fullName>
    </submittedName>
</protein>
<proteinExistence type="predicted"/>
<dbReference type="OrthoDB" id="9446700at2759"/>
<dbReference type="EMBL" id="VWZR01016455">
    <property type="protein sequence ID" value="NXH77088.1"/>
    <property type="molecule type" value="Genomic_DNA"/>
</dbReference>
<accession>A0A7K9MR76</accession>
<keyword evidence="3" id="KW-1185">Reference proteome</keyword>
<organism evidence="2 3">
    <name type="scientific">Oceanodroma tethys</name>
    <name type="common">Wedge-rumped storm-petrel</name>
    <name type="synonym">Hydrobates tethys</name>
    <dbReference type="NCBI Taxonomy" id="79633"/>
    <lineage>
        <taxon>Eukaryota</taxon>
        <taxon>Metazoa</taxon>
        <taxon>Chordata</taxon>
        <taxon>Craniata</taxon>
        <taxon>Vertebrata</taxon>
        <taxon>Euteleostomi</taxon>
        <taxon>Archelosauria</taxon>
        <taxon>Archosauria</taxon>
        <taxon>Dinosauria</taxon>
        <taxon>Saurischia</taxon>
        <taxon>Theropoda</taxon>
        <taxon>Coelurosauria</taxon>
        <taxon>Aves</taxon>
        <taxon>Neognathae</taxon>
        <taxon>Neoaves</taxon>
        <taxon>Aequornithes</taxon>
        <taxon>Procellariiformes</taxon>
        <taxon>Hydrobatidae</taxon>
        <taxon>Oceanodroma</taxon>
    </lineage>
</organism>
<keyword evidence="1" id="KW-0472">Membrane</keyword>
<keyword evidence="1" id="KW-0812">Transmembrane</keyword>
<comment type="caution">
    <text evidence="2">The sequence shown here is derived from an EMBL/GenBank/DDBJ whole genome shotgun (WGS) entry which is preliminary data.</text>
</comment>
<feature type="transmembrane region" description="Helical" evidence="1">
    <location>
        <begin position="131"/>
        <end position="154"/>
    </location>
</feature>
<evidence type="ECO:0000313" key="2">
    <source>
        <dbReference type="EMBL" id="NXH77088.1"/>
    </source>
</evidence>
<evidence type="ECO:0000313" key="3">
    <source>
        <dbReference type="Proteomes" id="UP000527232"/>
    </source>
</evidence>
<keyword evidence="1" id="KW-1133">Transmembrane helix</keyword>
<sequence>SRIFAFFPVFSYKPWFVGWSVCFASPIWNRALVGRTKVLSKARCQTSDKMLLSPFQWEASFAFGMLSITGASVQFAAAIASPLLGPSCYCSLAGITGTNYLGYAALFPFPYADSPNLCKDPSRYEWYHLTLQILDLCLSLAVLGALLVFVMTFVRLLQFGHLNMSISYG</sequence>
<dbReference type="AlphaFoldDB" id="A0A7K9MR76"/>